<feature type="region of interest" description="Disordered" evidence="1">
    <location>
        <begin position="1"/>
        <end position="29"/>
    </location>
</feature>
<comment type="caution">
    <text evidence="2">The sequence shown here is derived from an EMBL/GenBank/DDBJ whole genome shotgun (WGS) entry which is preliminary data.</text>
</comment>
<protein>
    <submittedName>
        <fullName evidence="2">Uncharacterized protein</fullName>
    </submittedName>
</protein>
<evidence type="ECO:0000313" key="2">
    <source>
        <dbReference type="EMBL" id="KAF7837435.1"/>
    </source>
</evidence>
<gene>
    <name evidence="2" type="ORF">G2W53_005917</name>
</gene>
<dbReference type="EMBL" id="JAAIUW010000003">
    <property type="protein sequence ID" value="KAF7837435.1"/>
    <property type="molecule type" value="Genomic_DNA"/>
</dbReference>
<evidence type="ECO:0000256" key="1">
    <source>
        <dbReference type="SAM" id="MobiDB-lite"/>
    </source>
</evidence>
<dbReference type="AlphaFoldDB" id="A0A835CEA4"/>
<accession>A0A835CEA4</accession>
<sequence>MRAKAPTKTAQTPKQHSKIPDISSSLHIN</sequence>
<dbReference type="Proteomes" id="UP000634136">
    <property type="component" value="Unassembled WGS sequence"/>
</dbReference>
<evidence type="ECO:0000313" key="3">
    <source>
        <dbReference type="Proteomes" id="UP000634136"/>
    </source>
</evidence>
<reference evidence="2" key="1">
    <citation type="submission" date="2020-09" db="EMBL/GenBank/DDBJ databases">
        <title>Genome-Enabled Discovery of Anthraquinone Biosynthesis in Senna tora.</title>
        <authorList>
            <person name="Kang S.-H."/>
            <person name="Pandey R.P."/>
            <person name="Lee C.-M."/>
            <person name="Sim J.-S."/>
            <person name="Jeong J.-T."/>
            <person name="Choi B.-S."/>
            <person name="Jung M."/>
            <person name="Ginzburg D."/>
            <person name="Zhao K."/>
            <person name="Won S.Y."/>
            <person name="Oh T.-J."/>
            <person name="Yu Y."/>
            <person name="Kim N.-H."/>
            <person name="Lee O.R."/>
            <person name="Lee T.-H."/>
            <person name="Bashyal P."/>
            <person name="Kim T.-S."/>
            <person name="Lee W.-H."/>
            <person name="Kawkins C."/>
            <person name="Kim C.-K."/>
            <person name="Kim J.S."/>
            <person name="Ahn B.O."/>
            <person name="Rhee S.Y."/>
            <person name="Sohng J.K."/>
        </authorList>
    </citation>
    <scope>NUCLEOTIDE SEQUENCE</scope>
    <source>
        <tissue evidence="2">Leaf</tissue>
    </source>
</reference>
<organism evidence="2 3">
    <name type="scientific">Senna tora</name>
    <dbReference type="NCBI Taxonomy" id="362788"/>
    <lineage>
        <taxon>Eukaryota</taxon>
        <taxon>Viridiplantae</taxon>
        <taxon>Streptophyta</taxon>
        <taxon>Embryophyta</taxon>
        <taxon>Tracheophyta</taxon>
        <taxon>Spermatophyta</taxon>
        <taxon>Magnoliopsida</taxon>
        <taxon>eudicotyledons</taxon>
        <taxon>Gunneridae</taxon>
        <taxon>Pentapetalae</taxon>
        <taxon>rosids</taxon>
        <taxon>fabids</taxon>
        <taxon>Fabales</taxon>
        <taxon>Fabaceae</taxon>
        <taxon>Caesalpinioideae</taxon>
        <taxon>Cassia clade</taxon>
        <taxon>Senna</taxon>
    </lineage>
</organism>
<proteinExistence type="predicted"/>
<name>A0A835CEA4_9FABA</name>
<keyword evidence="3" id="KW-1185">Reference proteome</keyword>